<accession>A0AAD1U3W1</accession>
<evidence type="ECO:0000256" key="1">
    <source>
        <dbReference type="SAM" id="Coils"/>
    </source>
</evidence>
<feature type="coiled-coil region" evidence="1">
    <location>
        <begin position="157"/>
        <end position="494"/>
    </location>
</feature>
<proteinExistence type="predicted"/>
<comment type="caution">
    <text evidence="2">The sequence shown here is derived from an EMBL/GenBank/DDBJ whole genome shotgun (WGS) entry which is preliminary data.</text>
</comment>
<evidence type="ECO:0000313" key="2">
    <source>
        <dbReference type="EMBL" id="CAI2361521.1"/>
    </source>
</evidence>
<reference evidence="2" key="1">
    <citation type="submission" date="2023-07" db="EMBL/GenBank/DDBJ databases">
        <authorList>
            <consortium name="AG Swart"/>
            <person name="Singh M."/>
            <person name="Singh A."/>
            <person name="Seah K."/>
            <person name="Emmerich C."/>
        </authorList>
    </citation>
    <scope>NUCLEOTIDE SEQUENCE</scope>
    <source>
        <strain evidence="2">DP1</strain>
    </source>
</reference>
<feature type="coiled-coil region" evidence="1">
    <location>
        <begin position="27"/>
        <end position="85"/>
    </location>
</feature>
<dbReference type="AlphaFoldDB" id="A0AAD1U3W1"/>
<gene>
    <name evidence="2" type="ORF">ECRASSUSDP1_LOCUS2832</name>
</gene>
<protein>
    <submittedName>
        <fullName evidence="2">Uncharacterized protein</fullName>
    </submittedName>
</protein>
<sequence length="535" mass="63703">MEFLGDPSMSDDDMNKDHLLIKCREVIESLNSEIEEERIAFKIVKEENERLKSVDSELYKYKTEYEDVVKRLEELEEYCEENKAQTQAFFEKVNLDFTRKLDPYLCTCHELKAEGLSPEYKCVYCLANKQIKVVKNELNQKFKLETEKMQDSFQAHLKEKDTKIEDQSLQIKSLSKDFSKLKKESEEDKSNNENLSLKVAELESELEKSKMKNNELEDKIKHFSVEVAMDHSSKVQELESQIEKEKMTYHETKIEIAELEEKIQGLKHENLLLTSKVEEMNFNDIELNEKIKKLQQDYENQMDDLSASKQELRNKWKEKYKHVGKELDISNQKIHELQEQVEEQERIITEKQKEVDTIQYMEADLSNSHEQIEALKHNISELEKQLKDKSKLVHHQKSMINKLASEKDDFALELEKQQKLFEVSINEKNSKIEHLKVMIEKYKKVVDKADEKLKQLPQEFALEMMTVKKKLKRDKEAQEEIRKLKRELLEKELEWKRQISNFKSQEVKAPLTEWDMNSFNSNAQDIIFRKMNLKK</sequence>
<dbReference type="EMBL" id="CAMPGE010002710">
    <property type="protein sequence ID" value="CAI2361521.1"/>
    <property type="molecule type" value="Genomic_DNA"/>
</dbReference>
<keyword evidence="1" id="KW-0175">Coiled coil</keyword>
<name>A0AAD1U3W1_EUPCR</name>
<dbReference type="Gene3D" id="1.10.287.1490">
    <property type="match status" value="1"/>
</dbReference>
<evidence type="ECO:0000313" key="3">
    <source>
        <dbReference type="Proteomes" id="UP001295684"/>
    </source>
</evidence>
<organism evidence="2 3">
    <name type="scientific">Euplotes crassus</name>
    <dbReference type="NCBI Taxonomy" id="5936"/>
    <lineage>
        <taxon>Eukaryota</taxon>
        <taxon>Sar</taxon>
        <taxon>Alveolata</taxon>
        <taxon>Ciliophora</taxon>
        <taxon>Intramacronucleata</taxon>
        <taxon>Spirotrichea</taxon>
        <taxon>Hypotrichia</taxon>
        <taxon>Euplotida</taxon>
        <taxon>Euplotidae</taxon>
        <taxon>Moneuplotes</taxon>
    </lineage>
</organism>
<keyword evidence="3" id="KW-1185">Reference proteome</keyword>
<dbReference type="Proteomes" id="UP001295684">
    <property type="component" value="Unassembled WGS sequence"/>
</dbReference>